<keyword evidence="2" id="KW-0963">Cytoplasm</keyword>
<dbReference type="PANTHER" id="PTHR42930:SF3">
    <property type="entry name" value="PHOSPHATE-SPECIFIC TRANSPORT SYSTEM ACCESSORY PROTEIN PHOU"/>
    <property type="match status" value="1"/>
</dbReference>
<dbReference type="EMBL" id="JACJID010000010">
    <property type="protein sequence ID" value="MBA8932024.1"/>
    <property type="molecule type" value="Genomic_DNA"/>
</dbReference>
<comment type="function">
    <text evidence="2">Plays a role in the regulation of phosphate uptake.</text>
</comment>
<evidence type="ECO:0000259" key="3">
    <source>
        <dbReference type="Pfam" id="PF01895"/>
    </source>
</evidence>
<dbReference type="Pfam" id="PF01895">
    <property type="entry name" value="PhoU"/>
    <property type="match status" value="2"/>
</dbReference>
<feature type="domain" description="PhoU" evidence="3">
    <location>
        <begin position="18"/>
        <end position="103"/>
    </location>
</feature>
<keyword evidence="5" id="KW-1185">Reference proteome</keyword>
<keyword evidence="1 2" id="KW-0592">Phosphate transport</keyword>
<dbReference type="InterPro" id="IPR026022">
    <property type="entry name" value="PhoU_dom"/>
</dbReference>
<gene>
    <name evidence="4" type="ORF">BC739_009283</name>
</gene>
<dbReference type="InterPro" id="IPR028366">
    <property type="entry name" value="PhoU"/>
</dbReference>
<comment type="subunit">
    <text evidence="2">Homodimer.</text>
</comment>
<evidence type="ECO:0000313" key="5">
    <source>
        <dbReference type="Proteomes" id="UP000517916"/>
    </source>
</evidence>
<dbReference type="SUPFAM" id="SSF109755">
    <property type="entry name" value="PhoU-like"/>
    <property type="match status" value="1"/>
</dbReference>
<dbReference type="PIRSF" id="PIRSF003107">
    <property type="entry name" value="PhoU"/>
    <property type="match status" value="1"/>
</dbReference>
<evidence type="ECO:0000313" key="4">
    <source>
        <dbReference type="EMBL" id="MBA8932024.1"/>
    </source>
</evidence>
<evidence type="ECO:0000256" key="2">
    <source>
        <dbReference type="PIRNR" id="PIRNR003107"/>
    </source>
</evidence>
<organism evidence="4 5">
    <name type="scientific">Kutzneria viridogrisea</name>
    <dbReference type="NCBI Taxonomy" id="47990"/>
    <lineage>
        <taxon>Bacteria</taxon>
        <taxon>Bacillati</taxon>
        <taxon>Actinomycetota</taxon>
        <taxon>Actinomycetes</taxon>
        <taxon>Pseudonocardiales</taxon>
        <taxon>Pseudonocardiaceae</taxon>
        <taxon>Kutzneria</taxon>
    </lineage>
</organism>
<dbReference type="Gene3D" id="1.20.58.220">
    <property type="entry name" value="Phosphate transport system protein phou homolog 2, domain 2"/>
    <property type="match status" value="1"/>
</dbReference>
<evidence type="ECO:0000256" key="1">
    <source>
        <dbReference type="ARBA" id="ARBA00022592"/>
    </source>
</evidence>
<dbReference type="PANTHER" id="PTHR42930">
    <property type="entry name" value="PHOSPHATE-SPECIFIC TRANSPORT SYSTEM ACCESSORY PROTEIN PHOU"/>
    <property type="match status" value="1"/>
</dbReference>
<dbReference type="InterPro" id="IPR038078">
    <property type="entry name" value="PhoU-like_sf"/>
</dbReference>
<reference evidence="4 5" key="1">
    <citation type="submission" date="2020-08" db="EMBL/GenBank/DDBJ databases">
        <title>Genomic Encyclopedia of Archaeal and Bacterial Type Strains, Phase II (KMG-II): from individual species to whole genera.</title>
        <authorList>
            <person name="Goeker M."/>
        </authorList>
    </citation>
    <scope>NUCLEOTIDE SEQUENCE [LARGE SCALE GENOMIC DNA]</scope>
    <source>
        <strain evidence="4 5">DSM 43850</strain>
    </source>
</reference>
<feature type="domain" description="PhoU" evidence="3">
    <location>
        <begin position="122"/>
        <end position="202"/>
    </location>
</feature>
<name>A0ABR6BYN9_9PSEU</name>
<proteinExistence type="inferred from homology"/>
<comment type="subcellular location">
    <subcellularLocation>
        <location evidence="2">Cytoplasm</location>
    </subcellularLocation>
</comment>
<dbReference type="RefSeq" id="WP_030109587.1">
    <property type="nucleotide sequence ID" value="NZ_BAAABQ010000049.1"/>
</dbReference>
<sequence length="210" mass="23268">MRTTFRHELDQLHEQLIGMLNLVEAAMGRATAALLDPDRALAEQVLAEDATIDALRAEIDERVLTVLATQQPVAADLRVLVAALRMSGDLERMGDLARHVAETALLRYPESVVPADLRSLVRRMSVVAQHLVSEVRDCVGYPGGRSGQLADRDDDRMDELQRQLYEAVLCGDRRAENTMDVTLVGRYYERYADHAVAVARQVDFLAGVGS</sequence>
<dbReference type="Proteomes" id="UP000517916">
    <property type="component" value="Unassembled WGS sequence"/>
</dbReference>
<keyword evidence="2" id="KW-0813">Transport</keyword>
<accession>A0ABR6BYN9</accession>
<dbReference type="NCBIfam" id="TIGR02135">
    <property type="entry name" value="phoU_full"/>
    <property type="match status" value="1"/>
</dbReference>
<comment type="similarity">
    <text evidence="2">Belongs to the PhoU family.</text>
</comment>
<comment type="caution">
    <text evidence="4">The sequence shown here is derived from an EMBL/GenBank/DDBJ whole genome shotgun (WGS) entry which is preliminary data.</text>
</comment>
<protein>
    <recommendedName>
        <fullName evidence="2">Phosphate-specific transport system accessory protein PhoU</fullName>
    </recommendedName>
</protein>